<keyword evidence="3" id="KW-0472">Membrane</keyword>
<name>A0A329QU74_9ACTN</name>
<feature type="domain" description="YobI-like P-loop NTPase" evidence="4">
    <location>
        <begin position="40"/>
        <end position="446"/>
    </location>
</feature>
<dbReference type="RefSeq" id="WP_112257802.1">
    <property type="nucleotide sequence ID" value="NZ_QMIG01000005.1"/>
</dbReference>
<evidence type="ECO:0000256" key="2">
    <source>
        <dbReference type="SAM" id="MobiDB-lite"/>
    </source>
</evidence>
<dbReference type="EMBL" id="QMIG01000005">
    <property type="protein sequence ID" value="RAW15601.1"/>
    <property type="molecule type" value="Genomic_DNA"/>
</dbReference>
<feature type="region of interest" description="Disordered" evidence="2">
    <location>
        <begin position="1"/>
        <end position="22"/>
    </location>
</feature>
<feature type="compositionally biased region" description="Basic and acidic residues" evidence="2">
    <location>
        <begin position="295"/>
        <end position="308"/>
    </location>
</feature>
<evidence type="ECO:0000256" key="1">
    <source>
        <dbReference type="SAM" id="Coils"/>
    </source>
</evidence>
<keyword evidence="3" id="KW-1133">Transmembrane helix</keyword>
<sequence length="1257" mass="139498">MAETDDSQEMPQSSPKARRPSSLKLRSLAPEYVENWHASYVRHLEEAVKDPRNRNIALTGRYGAGKSSVLDKFEEEHKDSTVRININTLGPDIEGEGLTNRIQKEMVKQLVYRAKAGQVRSSRFARTAPLTPKRAFWQACGGTLVAGALLWLAGLLPNPTGAGTSHHPLIQVAAWLAFVALSVVVVWMLRWLVGNRIVSGVATAGTSVTLQERPDTYFDKYLDELVSFFDQVSPDYVIFEDLDRFDDSHIFDSLRELNTLLNSSANRGSDKPPLRFIYAIKDSLFEQLGGDANDDSNKKDDAKGDARASQDSAPQSSNEEIALKKVDIAAAATERANRTKFFELVIPMVPFISHRNARDLLLSQLKKRGIHEDTLAKPLLGLVARHATDMRLLTNICNEFIVFAERLLWVDKPAPGLTEDHLFALVSFKNFHLADFEAIPARGSTLDEVERFRLDLVRASIKALQEEKRRLTAKDAQYRTREATAATLGSRLVSLGDALKQTHARHQTGLVFVTGDQPYTKDKVGGCEFWEDVAHHRTLTIRAQKPGNQPITLLILGAPELEIQFADGVAADRWAAADEHRRKERIAEIDELIPYLRGADFKDLIDEGRFTLKRPGFRQPSTFLAFVEETLVSDLARDLVRFGYIDRNFAEYASVFYGNFIGVDVANFYNRSVQPNTMYLDFKFSGTAAVKNLLAEVSPDFTSTLSALNLDVVTYLLNENDPRADEIVAHLTTAFSDEAQEFLETYLNEVELPRHLLVEKLARHPWTRLFSYLVTHPGLPDDDTRTKLVDAALHSAAAVSDFQVDDDVAQFLISNYTEMSAFTKDQTEGCARVTFEFAERAGLVVGELSDIGEPLRARIVAGHMYRLTADNLRTALSKTGKVPLNAVRAPEAPPAVWEYCRDNIDTYLQAVDEDDATQHAVESSSVLVELLESQHETWTPEQLTRLFKLCATTSAVPDLTELPDHLWQLLATSHLFVPTIANLYTYAQTHDIDQHLADFLTSGKESARVVVTDEDDTDTVIEVAATVLRASSVLDVKNRVALASTFGLPVDAIPLASVTPEADGFLAAAVEAGLFTETEDVFDHFLSAGWDAVEEAVRNSARFRELLTPARVEPVVEQLLASRGTPDEVLTSVLDRLGDFVPDSQEDPMRAAAMASLRHRHPLSIAEVRRVATVTSDPDLVVPLLAQLKGSATADVIAILVLLGHPYSLLQGGPGDEFELPTGDAHATVFERLHKARKVKVSKKRRLSSTKIVKVLV</sequence>
<feature type="transmembrane region" description="Helical" evidence="3">
    <location>
        <begin position="168"/>
        <end position="189"/>
    </location>
</feature>
<feature type="coiled-coil region" evidence="1">
    <location>
        <begin position="454"/>
        <end position="481"/>
    </location>
</feature>
<keyword evidence="3" id="KW-0812">Transmembrane</keyword>
<dbReference type="Proteomes" id="UP000250462">
    <property type="component" value="Unassembled WGS sequence"/>
</dbReference>
<evidence type="ECO:0000259" key="4">
    <source>
        <dbReference type="Pfam" id="PF20693"/>
    </source>
</evidence>
<accession>A0A329QU74</accession>
<feature type="compositionally biased region" description="Polar residues" evidence="2">
    <location>
        <begin position="309"/>
        <end position="318"/>
    </location>
</feature>
<dbReference type="Pfam" id="PF20693">
    <property type="entry name" value="YobI-ATPase"/>
    <property type="match status" value="1"/>
</dbReference>
<dbReference type="InterPro" id="IPR027417">
    <property type="entry name" value="P-loop_NTPase"/>
</dbReference>
<dbReference type="SUPFAM" id="SSF52540">
    <property type="entry name" value="P-loop containing nucleoside triphosphate hydrolases"/>
    <property type="match status" value="1"/>
</dbReference>
<keyword evidence="6" id="KW-1185">Reference proteome</keyword>
<feature type="transmembrane region" description="Helical" evidence="3">
    <location>
        <begin position="135"/>
        <end position="156"/>
    </location>
</feature>
<dbReference type="InterPro" id="IPR048428">
    <property type="entry name" value="YobI-NTPase"/>
</dbReference>
<keyword evidence="1" id="KW-0175">Coiled coil</keyword>
<gene>
    <name evidence="5" type="ORF">DPM12_08085</name>
</gene>
<proteinExistence type="predicted"/>
<evidence type="ECO:0000256" key="3">
    <source>
        <dbReference type="SAM" id="Phobius"/>
    </source>
</evidence>
<feature type="region of interest" description="Disordered" evidence="2">
    <location>
        <begin position="289"/>
        <end position="318"/>
    </location>
</feature>
<evidence type="ECO:0000313" key="6">
    <source>
        <dbReference type="Proteomes" id="UP000250462"/>
    </source>
</evidence>
<organism evidence="5 6">
    <name type="scientific">Phytoactinopolyspora halophila</name>
    <dbReference type="NCBI Taxonomy" id="1981511"/>
    <lineage>
        <taxon>Bacteria</taxon>
        <taxon>Bacillati</taxon>
        <taxon>Actinomycetota</taxon>
        <taxon>Actinomycetes</taxon>
        <taxon>Jiangellales</taxon>
        <taxon>Jiangellaceae</taxon>
        <taxon>Phytoactinopolyspora</taxon>
    </lineage>
</organism>
<dbReference type="OrthoDB" id="1701659at2"/>
<reference evidence="5 6" key="1">
    <citation type="submission" date="2018-06" db="EMBL/GenBank/DDBJ databases">
        <title>Phytoactinopolyspora halophila sp. nov., a novel halophilic actinomycete isolated from a saline soil in China.</title>
        <authorList>
            <person name="Tang S.-K."/>
        </authorList>
    </citation>
    <scope>NUCLEOTIDE SEQUENCE [LARGE SCALE GENOMIC DNA]</scope>
    <source>
        <strain evidence="5 6">YIM 96934</strain>
    </source>
</reference>
<comment type="caution">
    <text evidence="5">The sequence shown here is derived from an EMBL/GenBank/DDBJ whole genome shotgun (WGS) entry which is preliminary data.</text>
</comment>
<dbReference type="AlphaFoldDB" id="A0A329QU74"/>
<evidence type="ECO:0000313" key="5">
    <source>
        <dbReference type="EMBL" id="RAW15601.1"/>
    </source>
</evidence>
<protein>
    <recommendedName>
        <fullName evidence="4">YobI-like P-loop NTPase domain-containing protein</fullName>
    </recommendedName>
</protein>